<dbReference type="Pfam" id="PF11750">
    <property type="entry name" value="DUF3307"/>
    <property type="match status" value="1"/>
</dbReference>
<dbReference type="InterPro" id="IPR021737">
    <property type="entry name" value="Phage_phiKZ_Orf197"/>
</dbReference>
<dbReference type="Proteomes" id="UP000278398">
    <property type="component" value="Unassembled WGS sequence"/>
</dbReference>
<evidence type="ECO:0000313" key="2">
    <source>
        <dbReference type="Proteomes" id="UP000278398"/>
    </source>
</evidence>
<gene>
    <name evidence="1" type="ORF">EJC49_02715</name>
</gene>
<protein>
    <submittedName>
        <fullName evidence="1">DUF3307 domain-containing protein</fullName>
    </submittedName>
</protein>
<sequence>MLTLGVLACLQLKHFAADYLLQTPWIIAGKGHLDRPGGYAHAGIHAVLSVPALLLAGLDLPKVAALCAAEFVVHFLIDHSKAVFSRGSDKGPTTATYWALHGGDQCIHHLSYLLMTGVAINWALA</sequence>
<dbReference type="OrthoDB" id="558011at2"/>
<evidence type="ECO:0000313" key="1">
    <source>
        <dbReference type="EMBL" id="RST88077.1"/>
    </source>
</evidence>
<proteinExistence type="predicted"/>
<dbReference type="AlphaFoldDB" id="A0A3R9ZUK3"/>
<accession>A0A3R9ZUK3</accession>
<dbReference type="EMBL" id="RWKW01000005">
    <property type="protein sequence ID" value="RST88077.1"/>
    <property type="molecule type" value="Genomic_DNA"/>
</dbReference>
<comment type="caution">
    <text evidence="1">The sequence shown here is derived from an EMBL/GenBank/DDBJ whole genome shotgun (WGS) entry which is preliminary data.</text>
</comment>
<organism evidence="1 2">
    <name type="scientific">Aquibium carbonis</name>
    <dbReference type="NCBI Taxonomy" id="2495581"/>
    <lineage>
        <taxon>Bacteria</taxon>
        <taxon>Pseudomonadati</taxon>
        <taxon>Pseudomonadota</taxon>
        <taxon>Alphaproteobacteria</taxon>
        <taxon>Hyphomicrobiales</taxon>
        <taxon>Phyllobacteriaceae</taxon>
        <taxon>Aquibium</taxon>
    </lineage>
</organism>
<reference evidence="1 2" key="1">
    <citation type="submission" date="2018-12" db="EMBL/GenBank/DDBJ databases">
        <title>Mesorhizobium carbonis sp. nov., isolated from coal mine water.</title>
        <authorList>
            <person name="Xin W."/>
            <person name="Xu Z."/>
            <person name="Xiang F."/>
            <person name="Zhang J."/>
            <person name="Xi L."/>
            <person name="Liu J."/>
        </authorList>
    </citation>
    <scope>NUCLEOTIDE SEQUENCE [LARGE SCALE GENOMIC DNA]</scope>
    <source>
        <strain evidence="1 2">B2.3</strain>
    </source>
</reference>
<keyword evidence="2" id="KW-1185">Reference proteome</keyword>
<name>A0A3R9ZUK3_9HYPH</name>